<dbReference type="GO" id="GO:0000155">
    <property type="term" value="F:phosphorelay sensor kinase activity"/>
    <property type="evidence" value="ECO:0007669"/>
    <property type="project" value="InterPro"/>
</dbReference>
<dbReference type="InterPro" id="IPR036890">
    <property type="entry name" value="HATPase_C_sf"/>
</dbReference>
<accession>A0A085ULI6</accession>
<dbReference type="InterPro" id="IPR011623">
    <property type="entry name" value="7TMR_DISM_rcpt_extracell_dom1"/>
</dbReference>
<dbReference type="InterPro" id="IPR005467">
    <property type="entry name" value="His_kinase_dom"/>
</dbReference>
<dbReference type="Pfam" id="PF00512">
    <property type="entry name" value="HisKA"/>
    <property type="match status" value="1"/>
</dbReference>
<keyword evidence="3" id="KW-0597">Phosphoprotein</keyword>
<name>A0A085ULI6_PSESX</name>
<dbReference type="PATRIC" id="fig|317.174.peg.6111"/>
<feature type="domain" description="Histidine kinase" evidence="7">
    <location>
        <begin position="425"/>
        <end position="646"/>
    </location>
</feature>
<dbReference type="AlphaFoldDB" id="A0A085ULI6"/>
<keyword evidence="5" id="KW-1133">Transmembrane helix</keyword>
<comment type="catalytic activity">
    <reaction evidence="1">
        <text>ATP + protein L-histidine = ADP + protein N-phospho-L-histidine.</text>
        <dbReference type="EC" id="2.7.13.3"/>
    </reaction>
</comment>
<dbReference type="PRINTS" id="PR00344">
    <property type="entry name" value="BCTRLSENSOR"/>
</dbReference>
<dbReference type="EC" id="2.7.13.3" evidence="2"/>
<dbReference type="SMART" id="SM00388">
    <property type="entry name" value="HisKA"/>
    <property type="match status" value="1"/>
</dbReference>
<keyword evidence="5" id="KW-0812">Transmembrane</keyword>
<dbReference type="SMART" id="SM00387">
    <property type="entry name" value="HATPase_c"/>
    <property type="match status" value="1"/>
</dbReference>
<evidence type="ECO:0000256" key="6">
    <source>
        <dbReference type="SAM" id="SignalP"/>
    </source>
</evidence>
<reference evidence="8 9" key="1">
    <citation type="submission" date="2014-07" db="EMBL/GenBank/DDBJ databases">
        <title>Draft Genome Sequences of Environmental Pseudomonas syringae strains.</title>
        <authorList>
            <person name="Baltrus D.A."/>
            <person name="Berge O."/>
            <person name="Morris C."/>
        </authorList>
    </citation>
    <scope>NUCLEOTIDE SEQUENCE [LARGE SCALE GENOMIC DNA]</scope>
    <source>
        <strain evidence="8 9">CEB003</strain>
    </source>
</reference>
<gene>
    <name evidence="8" type="ORF">IV02_29950</name>
</gene>
<protein>
    <recommendedName>
        <fullName evidence="2">histidine kinase</fullName>
        <ecNumber evidence="2">2.7.13.3</ecNumber>
    </recommendedName>
</protein>
<dbReference type="InterPro" id="IPR036097">
    <property type="entry name" value="HisK_dim/P_sf"/>
</dbReference>
<evidence type="ECO:0000256" key="5">
    <source>
        <dbReference type="SAM" id="Phobius"/>
    </source>
</evidence>
<dbReference type="Gene3D" id="2.60.40.2380">
    <property type="match status" value="1"/>
</dbReference>
<dbReference type="SUPFAM" id="SSF47384">
    <property type="entry name" value="Homodimeric domain of signal transducing histidine kinase"/>
    <property type="match status" value="1"/>
</dbReference>
<dbReference type="PANTHER" id="PTHR45339">
    <property type="entry name" value="HYBRID SIGNAL TRANSDUCTION HISTIDINE KINASE J"/>
    <property type="match status" value="1"/>
</dbReference>
<evidence type="ECO:0000313" key="9">
    <source>
        <dbReference type="Proteomes" id="UP000028643"/>
    </source>
</evidence>
<proteinExistence type="predicted"/>
<dbReference type="Gene3D" id="1.10.287.130">
    <property type="match status" value="1"/>
</dbReference>
<feature type="chain" id="PRO_5001798278" description="histidine kinase" evidence="6">
    <location>
        <begin position="19"/>
        <end position="662"/>
    </location>
</feature>
<dbReference type="SUPFAM" id="SSF55874">
    <property type="entry name" value="ATPase domain of HSP90 chaperone/DNA topoisomerase II/histidine kinase"/>
    <property type="match status" value="1"/>
</dbReference>
<evidence type="ECO:0000256" key="2">
    <source>
        <dbReference type="ARBA" id="ARBA00012438"/>
    </source>
</evidence>
<evidence type="ECO:0000256" key="4">
    <source>
        <dbReference type="SAM" id="Coils"/>
    </source>
</evidence>
<sequence length="662" mass="73056">MRYLLLMLVALLPLWAAAVEFDENTRTLALGSRAQVFEDVGGQATIESVSSPAMAAYFKPLKRATLNAGYSRSAFWLKVDLHYRPHDSGAHRDWLLEVAFPALDHVDLFLTDETGTARLVNSTGDMLPFSSRQLKQNNYLFEFSVLPEQSRTVYLRVASLGSIQVPLSLWSARAYLEDQPARLYFLGLLYGVLLVMLVYNLCIYIGMRDASYLYYILYIAPFGLYQLAVHGTGVEFLWPNNTWWANAAPPFLIGASMLFACQFARSFLHTAAVGRWVDRGLALLMGFAGLVAVLALNPDYSLALRLANILVLACTLVIFAAGFAAIFKGVYVARYFVIAWSAFLIGSAIHTCMLMGYLPNTFLTMYANQIGSALEVALLSMALAARINHARDEQARVLQQTGEKLERLNEQLATSNRLKDEFLATLTHELRTPMNGVIGSLELMQTVKMDSELESYQQTAACSAQNMMRLVNGILTLTELRAGRVGVAAESFNLRGLLQSMAADFSPLAQAKGLEFLLELDEPLPDSVQGDPGKLRQCLECLLDNALKFTKTGFIQIRVAGVPAGTGAFQVKIEVFDSGIGFARLNEAVPYQRFFQVDGSMTREYGGLGIGLAICAQLIELQGGVLSHQSEPGRGSCFALSVPLRVLDRQAQLHSQERREIL</sequence>
<evidence type="ECO:0000259" key="7">
    <source>
        <dbReference type="PROSITE" id="PS50109"/>
    </source>
</evidence>
<feature type="transmembrane region" description="Helical" evidence="5">
    <location>
        <begin position="183"/>
        <end position="205"/>
    </location>
</feature>
<keyword evidence="6" id="KW-0732">Signal</keyword>
<dbReference type="Pfam" id="PF02518">
    <property type="entry name" value="HATPase_c"/>
    <property type="match status" value="1"/>
</dbReference>
<feature type="coiled-coil region" evidence="4">
    <location>
        <begin position="391"/>
        <end position="425"/>
    </location>
</feature>
<feature type="transmembrane region" description="Helical" evidence="5">
    <location>
        <begin position="302"/>
        <end position="323"/>
    </location>
</feature>
<dbReference type="Proteomes" id="UP000028643">
    <property type="component" value="Unassembled WGS sequence"/>
</dbReference>
<dbReference type="Gene3D" id="3.30.565.10">
    <property type="entry name" value="Histidine kinase-like ATPase, C-terminal domain"/>
    <property type="match status" value="1"/>
</dbReference>
<organism evidence="8 9">
    <name type="scientific">Pseudomonas syringae</name>
    <dbReference type="NCBI Taxonomy" id="317"/>
    <lineage>
        <taxon>Bacteria</taxon>
        <taxon>Pseudomonadati</taxon>
        <taxon>Pseudomonadota</taxon>
        <taxon>Gammaproteobacteria</taxon>
        <taxon>Pseudomonadales</taxon>
        <taxon>Pseudomonadaceae</taxon>
        <taxon>Pseudomonas</taxon>
    </lineage>
</organism>
<dbReference type="PROSITE" id="PS50109">
    <property type="entry name" value="HIS_KIN"/>
    <property type="match status" value="1"/>
</dbReference>
<feature type="transmembrane region" description="Helical" evidence="5">
    <location>
        <begin position="276"/>
        <end position="296"/>
    </location>
</feature>
<dbReference type="InterPro" id="IPR011622">
    <property type="entry name" value="7TMR_DISM_rcpt_extracell_dom2"/>
</dbReference>
<comment type="caution">
    <text evidence="8">The sequence shown here is derived from an EMBL/GenBank/DDBJ whole genome shotgun (WGS) entry which is preliminary data.</text>
</comment>
<evidence type="ECO:0000256" key="1">
    <source>
        <dbReference type="ARBA" id="ARBA00000085"/>
    </source>
</evidence>
<feature type="signal peptide" evidence="6">
    <location>
        <begin position="1"/>
        <end position="18"/>
    </location>
</feature>
<dbReference type="PANTHER" id="PTHR45339:SF3">
    <property type="entry name" value="HISTIDINE KINASE"/>
    <property type="match status" value="1"/>
</dbReference>
<keyword evidence="8" id="KW-0418">Kinase</keyword>
<dbReference type="Pfam" id="PF07695">
    <property type="entry name" value="7TMR-DISM_7TM"/>
    <property type="match status" value="1"/>
</dbReference>
<feature type="transmembrane region" description="Helical" evidence="5">
    <location>
        <begin position="243"/>
        <end position="264"/>
    </location>
</feature>
<dbReference type="InterPro" id="IPR003661">
    <property type="entry name" value="HisK_dim/P_dom"/>
</dbReference>
<keyword evidence="4" id="KW-0175">Coiled coil</keyword>
<keyword evidence="8" id="KW-0808">Transferase</keyword>
<dbReference type="CDD" id="cd00082">
    <property type="entry name" value="HisKA"/>
    <property type="match status" value="1"/>
</dbReference>
<evidence type="ECO:0000313" key="8">
    <source>
        <dbReference type="EMBL" id="KFE44049.1"/>
    </source>
</evidence>
<feature type="transmembrane region" description="Helical" evidence="5">
    <location>
        <begin position="212"/>
        <end position="231"/>
    </location>
</feature>
<dbReference type="EMBL" id="JPQT01000174">
    <property type="protein sequence ID" value="KFE44049.1"/>
    <property type="molecule type" value="Genomic_DNA"/>
</dbReference>
<dbReference type="Pfam" id="PF07696">
    <property type="entry name" value="7TMR-DISMED2"/>
    <property type="match status" value="1"/>
</dbReference>
<evidence type="ECO:0000256" key="3">
    <source>
        <dbReference type="ARBA" id="ARBA00022553"/>
    </source>
</evidence>
<keyword evidence="5" id="KW-0472">Membrane</keyword>
<dbReference type="InterPro" id="IPR003594">
    <property type="entry name" value="HATPase_dom"/>
</dbReference>
<feature type="transmembrane region" description="Helical" evidence="5">
    <location>
        <begin position="335"/>
        <end position="358"/>
    </location>
</feature>
<dbReference type="CDD" id="cd16922">
    <property type="entry name" value="HATPase_EvgS-ArcB-TorS-like"/>
    <property type="match status" value="1"/>
</dbReference>
<dbReference type="InterPro" id="IPR004358">
    <property type="entry name" value="Sig_transdc_His_kin-like_C"/>
</dbReference>